<feature type="transmembrane region" description="Helical" evidence="3">
    <location>
        <begin position="528"/>
        <end position="554"/>
    </location>
</feature>
<evidence type="ECO:0000256" key="2">
    <source>
        <dbReference type="SAM" id="MobiDB-lite"/>
    </source>
</evidence>
<keyword evidence="3" id="KW-0812">Transmembrane</keyword>
<protein>
    <recommendedName>
        <fullName evidence="6">Cora-domain-containing protein</fullName>
    </recommendedName>
</protein>
<name>A0A5C3KST6_COPMA</name>
<dbReference type="OrthoDB" id="3231000at2759"/>
<sequence>MKVTLSTVRHPAHVSPLTSVSSLQSDDGQGLLRFPRPQHRHGLPSAPWPWSDIGDEVDVDYLNHVTDAADNLDSQAVEDDKFEGQCDHLADSCQCWSKYPRSTFPNWTAMQQKRSGLEGAIHEYDRTMDCKLYIYDTNNLNQRDPIEVYEGEEHLLWRELIDTENDTSDSISSGGFRVYFVENMSGPVLQMLGTRYNIEPSFFASSLNLIPVLSQKDSDQSGSNTTKHVSIIIPFLRARPDAMELLGRILGPPSSTASLVPTLNTDQFLPQSMSVDHPLILTSNNHLLLPDLVSVHLDQSHGTNTVISYHPSVKFPTTTAKEMNARFNLAGEMCNNYWKRNLHLSSDASPVVPLLLFFWYAVYSWDEAAQSLDEHLLNLEGRQPHETEMKMSLLREIHVVGEHHVYYMDLLSSFSKAISFLEGLQRSARKGQDFAQEECRDLRQAVKGLQSQMETIDERLDILSLQMEQGIALEKSKQLSFSAGTAVMTSGYISQVTTIVTIILPLNLVALVLKANIEYFNSEASGSLLVLLATLLPFTAVTVCLCTLIAYFTFLRTFPDASVLDFFLERHVYY</sequence>
<feature type="transmembrane region" description="Helical" evidence="3">
    <location>
        <begin position="492"/>
        <end position="516"/>
    </location>
</feature>
<keyword evidence="3" id="KW-1133">Transmembrane helix</keyword>
<dbReference type="Proteomes" id="UP000307440">
    <property type="component" value="Unassembled WGS sequence"/>
</dbReference>
<accession>A0A5C3KST6</accession>
<keyword evidence="3" id="KW-0472">Membrane</keyword>
<reference evidence="4 5" key="1">
    <citation type="journal article" date="2019" name="Nat. Ecol. Evol.">
        <title>Megaphylogeny resolves global patterns of mushroom evolution.</title>
        <authorList>
            <person name="Varga T."/>
            <person name="Krizsan K."/>
            <person name="Foldi C."/>
            <person name="Dima B."/>
            <person name="Sanchez-Garcia M."/>
            <person name="Sanchez-Ramirez S."/>
            <person name="Szollosi G.J."/>
            <person name="Szarkandi J.G."/>
            <person name="Papp V."/>
            <person name="Albert L."/>
            <person name="Andreopoulos W."/>
            <person name="Angelini C."/>
            <person name="Antonin V."/>
            <person name="Barry K.W."/>
            <person name="Bougher N.L."/>
            <person name="Buchanan P."/>
            <person name="Buyck B."/>
            <person name="Bense V."/>
            <person name="Catcheside P."/>
            <person name="Chovatia M."/>
            <person name="Cooper J."/>
            <person name="Damon W."/>
            <person name="Desjardin D."/>
            <person name="Finy P."/>
            <person name="Geml J."/>
            <person name="Haridas S."/>
            <person name="Hughes K."/>
            <person name="Justo A."/>
            <person name="Karasinski D."/>
            <person name="Kautmanova I."/>
            <person name="Kiss B."/>
            <person name="Kocsube S."/>
            <person name="Kotiranta H."/>
            <person name="LaButti K.M."/>
            <person name="Lechner B.E."/>
            <person name="Liimatainen K."/>
            <person name="Lipzen A."/>
            <person name="Lukacs Z."/>
            <person name="Mihaltcheva S."/>
            <person name="Morgado L.N."/>
            <person name="Niskanen T."/>
            <person name="Noordeloos M.E."/>
            <person name="Ohm R.A."/>
            <person name="Ortiz-Santana B."/>
            <person name="Ovrebo C."/>
            <person name="Racz N."/>
            <person name="Riley R."/>
            <person name="Savchenko A."/>
            <person name="Shiryaev A."/>
            <person name="Soop K."/>
            <person name="Spirin V."/>
            <person name="Szebenyi C."/>
            <person name="Tomsovsky M."/>
            <person name="Tulloss R.E."/>
            <person name="Uehling J."/>
            <person name="Grigoriev I.V."/>
            <person name="Vagvolgyi C."/>
            <person name="Papp T."/>
            <person name="Martin F.M."/>
            <person name="Miettinen O."/>
            <person name="Hibbett D.S."/>
            <person name="Nagy L.G."/>
        </authorList>
    </citation>
    <scope>NUCLEOTIDE SEQUENCE [LARGE SCALE GENOMIC DNA]</scope>
    <source>
        <strain evidence="4 5">CBS 121175</strain>
    </source>
</reference>
<evidence type="ECO:0008006" key="6">
    <source>
        <dbReference type="Google" id="ProtNLM"/>
    </source>
</evidence>
<dbReference type="EMBL" id="ML210221">
    <property type="protein sequence ID" value="TFK23317.1"/>
    <property type="molecule type" value="Genomic_DNA"/>
</dbReference>
<proteinExistence type="predicted"/>
<dbReference type="AlphaFoldDB" id="A0A5C3KST6"/>
<evidence type="ECO:0000313" key="5">
    <source>
        <dbReference type="Proteomes" id="UP000307440"/>
    </source>
</evidence>
<feature type="compositionally biased region" description="Polar residues" evidence="2">
    <location>
        <begin position="16"/>
        <end position="27"/>
    </location>
</feature>
<feature type="region of interest" description="Disordered" evidence="2">
    <location>
        <begin position="16"/>
        <end position="47"/>
    </location>
</feature>
<evidence type="ECO:0000256" key="1">
    <source>
        <dbReference type="SAM" id="Coils"/>
    </source>
</evidence>
<dbReference type="STRING" id="230819.A0A5C3KST6"/>
<keyword evidence="1" id="KW-0175">Coiled coil</keyword>
<evidence type="ECO:0000256" key="3">
    <source>
        <dbReference type="SAM" id="Phobius"/>
    </source>
</evidence>
<gene>
    <name evidence="4" type="ORF">FA15DRAFT_468962</name>
</gene>
<keyword evidence="5" id="KW-1185">Reference proteome</keyword>
<feature type="coiled-coil region" evidence="1">
    <location>
        <begin position="432"/>
        <end position="466"/>
    </location>
</feature>
<evidence type="ECO:0000313" key="4">
    <source>
        <dbReference type="EMBL" id="TFK23317.1"/>
    </source>
</evidence>
<organism evidence="4 5">
    <name type="scientific">Coprinopsis marcescibilis</name>
    <name type="common">Agaric fungus</name>
    <name type="synonym">Psathyrella marcescibilis</name>
    <dbReference type="NCBI Taxonomy" id="230819"/>
    <lineage>
        <taxon>Eukaryota</taxon>
        <taxon>Fungi</taxon>
        <taxon>Dikarya</taxon>
        <taxon>Basidiomycota</taxon>
        <taxon>Agaricomycotina</taxon>
        <taxon>Agaricomycetes</taxon>
        <taxon>Agaricomycetidae</taxon>
        <taxon>Agaricales</taxon>
        <taxon>Agaricineae</taxon>
        <taxon>Psathyrellaceae</taxon>
        <taxon>Coprinopsis</taxon>
    </lineage>
</organism>